<evidence type="ECO:0000313" key="2">
    <source>
        <dbReference type="EMBL" id="CAA9338072.1"/>
    </source>
</evidence>
<name>A0A6J4LQJ6_9BACT</name>
<organism evidence="2">
    <name type="scientific">uncultured Gemmatimonadaceae bacterium</name>
    <dbReference type="NCBI Taxonomy" id="246130"/>
    <lineage>
        <taxon>Bacteria</taxon>
        <taxon>Pseudomonadati</taxon>
        <taxon>Gemmatimonadota</taxon>
        <taxon>Gemmatimonadia</taxon>
        <taxon>Gemmatimonadales</taxon>
        <taxon>Gemmatimonadaceae</taxon>
        <taxon>environmental samples</taxon>
    </lineage>
</organism>
<accession>A0A6J4LQJ6</accession>
<reference evidence="2" key="1">
    <citation type="submission" date="2020-02" db="EMBL/GenBank/DDBJ databases">
        <authorList>
            <person name="Meier V. D."/>
        </authorList>
    </citation>
    <scope>NUCLEOTIDE SEQUENCE</scope>
    <source>
        <strain evidence="2">AVDCRST_MAG11</strain>
    </source>
</reference>
<dbReference type="EMBL" id="CADCTU010000621">
    <property type="protein sequence ID" value="CAA9338072.1"/>
    <property type="molecule type" value="Genomic_DNA"/>
</dbReference>
<feature type="transmembrane region" description="Helical" evidence="1">
    <location>
        <begin position="50"/>
        <end position="71"/>
    </location>
</feature>
<sequence>MTDWDAQMKKIDRRLESISDEALLPEPARATPARQAAVAEQRRATNTFGVFARLVLVTLLGVAMPLWPYAAECGVGLAAYLGATGVLALGGVWVAVWTWRHRAARAHVLSMLLVAWGVALAAAEVLPRVGYAIPTDARPGLWRCE</sequence>
<keyword evidence="1" id="KW-1133">Transmembrane helix</keyword>
<gene>
    <name evidence="2" type="ORF">AVDCRST_MAG11-2828</name>
</gene>
<evidence type="ECO:0000256" key="1">
    <source>
        <dbReference type="SAM" id="Phobius"/>
    </source>
</evidence>
<keyword evidence="1" id="KW-0812">Transmembrane</keyword>
<dbReference type="AlphaFoldDB" id="A0A6J4LQJ6"/>
<keyword evidence="1" id="KW-0472">Membrane</keyword>
<protein>
    <submittedName>
        <fullName evidence="2">Uncharacterized protein</fullName>
    </submittedName>
</protein>
<feature type="transmembrane region" description="Helical" evidence="1">
    <location>
        <begin position="77"/>
        <end position="96"/>
    </location>
</feature>
<feature type="transmembrane region" description="Helical" evidence="1">
    <location>
        <begin position="108"/>
        <end position="126"/>
    </location>
</feature>
<proteinExistence type="predicted"/>